<proteinExistence type="predicted"/>
<sequence length="92" mass="10571">MSGVTEYKLKFNIAAGLYDMKGNLKQTNVVYRAERQRVEDLFKKDVLSVVGLENHPKRDKAFELAWEYGHSSGYCKVLIYLWDIAGLLKDAN</sequence>
<comment type="caution">
    <text evidence="1">The sequence shown here is derived from an EMBL/GenBank/DDBJ whole genome shotgun (WGS) entry which is preliminary data.</text>
</comment>
<organism evidence="1">
    <name type="scientific">marine sediment metagenome</name>
    <dbReference type="NCBI Taxonomy" id="412755"/>
    <lineage>
        <taxon>unclassified sequences</taxon>
        <taxon>metagenomes</taxon>
        <taxon>ecological metagenomes</taxon>
    </lineage>
</organism>
<gene>
    <name evidence="1" type="ORF">LCGC14_1933940</name>
</gene>
<reference evidence="1" key="1">
    <citation type="journal article" date="2015" name="Nature">
        <title>Complex archaea that bridge the gap between prokaryotes and eukaryotes.</title>
        <authorList>
            <person name="Spang A."/>
            <person name="Saw J.H."/>
            <person name="Jorgensen S.L."/>
            <person name="Zaremba-Niedzwiedzka K."/>
            <person name="Martijn J."/>
            <person name="Lind A.E."/>
            <person name="van Eijk R."/>
            <person name="Schleper C."/>
            <person name="Guy L."/>
            <person name="Ettema T.J."/>
        </authorList>
    </citation>
    <scope>NUCLEOTIDE SEQUENCE</scope>
</reference>
<accession>A0A0F9FMN3</accession>
<dbReference type="AlphaFoldDB" id="A0A0F9FMN3"/>
<protein>
    <submittedName>
        <fullName evidence="1">Uncharacterized protein</fullName>
    </submittedName>
</protein>
<name>A0A0F9FMN3_9ZZZZ</name>
<dbReference type="EMBL" id="LAZR01020816">
    <property type="protein sequence ID" value="KKL87513.1"/>
    <property type="molecule type" value="Genomic_DNA"/>
</dbReference>
<evidence type="ECO:0000313" key="1">
    <source>
        <dbReference type="EMBL" id="KKL87513.1"/>
    </source>
</evidence>